<dbReference type="AlphaFoldDB" id="A0A4R3YSJ7"/>
<protein>
    <submittedName>
        <fullName evidence="1">Uncharacterized protein</fullName>
    </submittedName>
</protein>
<proteinExistence type="predicted"/>
<evidence type="ECO:0000313" key="1">
    <source>
        <dbReference type="EMBL" id="TCV95366.1"/>
    </source>
</evidence>
<comment type="caution">
    <text evidence="1">The sequence shown here is derived from an EMBL/GenBank/DDBJ whole genome shotgun (WGS) entry which is preliminary data.</text>
</comment>
<evidence type="ECO:0000313" key="2">
    <source>
        <dbReference type="Proteomes" id="UP000295515"/>
    </source>
</evidence>
<gene>
    <name evidence="1" type="ORF">EDD60_11727</name>
</gene>
<dbReference type="EMBL" id="SMCQ01000017">
    <property type="protein sequence ID" value="TCV95366.1"/>
    <property type="molecule type" value="Genomic_DNA"/>
</dbReference>
<reference evidence="1 2" key="1">
    <citation type="submission" date="2019-03" db="EMBL/GenBank/DDBJ databases">
        <title>Genomic Encyclopedia of Type Strains, Phase IV (KMG-IV): sequencing the most valuable type-strain genomes for metagenomic binning, comparative biology and taxonomic classification.</title>
        <authorList>
            <person name="Goeker M."/>
        </authorList>
    </citation>
    <scope>NUCLEOTIDE SEQUENCE [LARGE SCALE GENOMIC DNA]</scope>
    <source>
        <strain evidence="1 2">DSM 29487</strain>
    </source>
</reference>
<dbReference type="RefSeq" id="WP_066449735.1">
    <property type="nucleotide sequence ID" value="NZ_JADMQS010000008.1"/>
</dbReference>
<organism evidence="1 2">
    <name type="scientific">Longibaculum muris</name>
    <dbReference type="NCBI Taxonomy" id="1796628"/>
    <lineage>
        <taxon>Bacteria</taxon>
        <taxon>Bacillati</taxon>
        <taxon>Bacillota</taxon>
        <taxon>Erysipelotrichia</taxon>
        <taxon>Erysipelotrichales</taxon>
        <taxon>Coprobacillaceae</taxon>
        <taxon>Longibaculum</taxon>
    </lineage>
</organism>
<keyword evidence="2" id="KW-1185">Reference proteome</keyword>
<dbReference type="Gene3D" id="3.30.1050.10">
    <property type="entry name" value="SCP2 sterol-binding domain"/>
    <property type="match status" value="1"/>
</dbReference>
<accession>A0A4R3YSJ7</accession>
<dbReference type="GeneID" id="98916006"/>
<dbReference type="Proteomes" id="UP000295515">
    <property type="component" value="Unassembled WGS sequence"/>
</dbReference>
<sequence>MKKMLIWIIMQFLYRGMKVLYHEDKRMKEEFDGWNKDKVIQLRVNHGPSITIAYAYLKGLSKVHRHPDIVITFKSIDTALMVFTGQMSVKQAYLEHRFSLKGDVFESMRFVRCVDLTETYLFPRFMTKRIFNHYEKKYKPSLWIYLKAILTL</sequence>
<dbReference type="InterPro" id="IPR036527">
    <property type="entry name" value="SCP2_sterol-bd_dom_sf"/>
</dbReference>
<name>A0A4R3YSJ7_9FIRM</name>